<dbReference type="GO" id="GO:0009451">
    <property type="term" value="P:RNA modification"/>
    <property type="evidence" value="ECO:0007669"/>
    <property type="project" value="InterPro"/>
</dbReference>
<dbReference type="InterPro" id="IPR046960">
    <property type="entry name" value="PPR_At4g14850-like_plant"/>
</dbReference>
<dbReference type="NCBIfam" id="TIGR00756">
    <property type="entry name" value="PPR"/>
    <property type="match status" value="4"/>
</dbReference>
<organism evidence="4">
    <name type="scientific">Sesamum latifolium</name>
    <dbReference type="NCBI Taxonomy" id="2727402"/>
    <lineage>
        <taxon>Eukaryota</taxon>
        <taxon>Viridiplantae</taxon>
        <taxon>Streptophyta</taxon>
        <taxon>Embryophyta</taxon>
        <taxon>Tracheophyta</taxon>
        <taxon>Spermatophyta</taxon>
        <taxon>Magnoliopsida</taxon>
        <taxon>eudicotyledons</taxon>
        <taxon>Gunneridae</taxon>
        <taxon>Pentapetalae</taxon>
        <taxon>asterids</taxon>
        <taxon>lamiids</taxon>
        <taxon>Lamiales</taxon>
        <taxon>Pedaliaceae</taxon>
        <taxon>Sesamum</taxon>
    </lineage>
</organism>
<dbReference type="PANTHER" id="PTHR47926">
    <property type="entry name" value="PENTATRICOPEPTIDE REPEAT-CONTAINING PROTEIN"/>
    <property type="match status" value="1"/>
</dbReference>
<sequence>MRRLAIFTAATHHFGVIHNLISSTQKLHFRDNSDGKNIKHHRHVHLLHDPAKICSLDEAKSFHAFIITSGSFPTQEPIFLYNNIVSKYASFGDIHMARWLFDEMPRRNAVSYNSMISCYSRDGFPKEALGLFSEMRKCDFKLTEFTFGEKMFETAPVKDIVSWNTLIGAMANSDTLAKTLYIFLKMCMTGLSPNEITFANLLSSCSRVHVLSYGEYIHAKMIKKRFESDMYTGSALVNLYAKCDKKWFGVDALIFVGSSSNKLSAVSSNIIAWIYNQTGHFEKTQELYAAVENPDIISWNILIAACSRNGDYIETFELFDHMRASELCPDNYTFVSLFNVCTKLCNLALGSSLHGLIVKINFKLCDTFVCNTMIDMYGKCGSLQSSLEIFNEMTEKNIISWTALVSALGLHGQANEALQKFREMERMGIKPDKVAFLSVLSACRHVGLVKQGMDLFSQMKPMYGIEPDIDHYLLVVDLLTGHGYIKEAEQLILGMPIPPNALIWRSFLTAISVFSGSSQGKKASYEEAAMELGKVLVSRNIYLVYGGGSIGLMGLVSQAVHDGGWIILKTPMPREAGSAAWGTIHCPTSFAVGAAKDDPTSSGPYVAAEGSVVSGGGGGRNTASPICQASPFGAGTGGPRPWPRACPHRPRPG</sequence>
<evidence type="ECO:0000256" key="1">
    <source>
        <dbReference type="ARBA" id="ARBA00022737"/>
    </source>
</evidence>
<dbReference type="FunFam" id="1.25.40.10:FF:000242">
    <property type="entry name" value="Pentatricopeptide repeat-containing protein"/>
    <property type="match status" value="1"/>
</dbReference>
<dbReference type="AlphaFoldDB" id="A0AAW2WVC2"/>
<protein>
    <submittedName>
        <fullName evidence="4">Pentatricopeptide repeat-containing protein</fullName>
    </submittedName>
</protein>
<dbReference type="PROSITE" id="PS51375">
    <property type="entry name" value="PPR"/>
    <property type="match status" value="5"/>
</dbReference>
<evidence type="ECO:0000313" key="4">
    <source>
        <dbReference type="EMBL" id="KAL0443891.1"/>
    </source>
</evidence>
<dbReference type="InterPro" id="IPR011990">
    <property type="entry name" value="TPR-like_helical_dom_sf"/>
</dbReference>
<dbReference type="Gene3D" id="1.25.40.10">
    <property type="entry name" value="Tetratricopeptide repeat domain"/>
    <property type="match status" value="4"/>
</dbReference>
<feature type="repeat" description="PPR" evidence="2">
    <location>
        <begin position="108"/>
        <end position="142"/>
    </location>
</feature>
<reference evidence="4" key="1">
    <citation type="submission" date="2020-06" db="EMBL/GenBank/DDBJ databases">
        <authorList>
            <person name="Li T."/>
            <person name="Hu X."/>
            <person name="Zhang T."/>
            <person name="Song X."/>
            <person name="Zhang H."/>
            <person name="Dai N."/>
            <person name="Sheng W."/>
            <person name="Hou X."/>
            <person name="Wei L."/>
        </authorList>
    </citation>
    <scope>NUCLEOTIDE SEQUENCE</scope>
    <source>
        <strain evidence="4">KEN1</strain>
        <tissue evidence="4">Leaf</tissue>
    </source>
</reference>
<feature type="region of interest" description="Disordered" evidence="3">
    <location>
        <begin position="615"/>
        <end position="653"/>
    </location>
</feature>
<evidence type="ECO:0000256" key="3">
    <source>
        <dbReference type="SAM" id="MobiDB-lite"/>
    </source>
</evidence>
<evidence type="ECO:0000256" key="2">
    <source>
        <dbReference type="PROSITE-ProRule" id="PRU00708"/>
    </source>
</evidence>
<dbReference type="Pfam" id="PF13041">
    <property type="entry name" value="PPR_2"/>
    <property type="match status" value="3"/>
</dbReference>
<feature type="repeat" description="PPR" evidence="2">
    <location>
        <begin position="159"/>
        <end position="193"/>
    </location>
</feature>
<accession>A0AAW2WVC2</accession>
<dbReference type="Pfam" id="PF01535">
    <property type="entry name" value="PPR"/>
    <property type="match status" value="2"/>
</dbReference>
<feature type="repeat" description="PPR" evidence="2">
    <location>
        <begin position="295"/>
        <end position="329"/>
    </location>
</feature>
<gene>
    <name evidence="4" type="ORF">Slati_2111800</name>
</gene>
<dbReference type="PANTHER" id="PTHR47926:SF423">
    <property type="entry name" value="REPEAT-CONTAINING PROTEIN, PUTATIVE-RELATED"/>
    <property type="match status" value="1"/>
</dbReference>
<dbReference type="FunFam" id="1.25.40.10:FF:001096">
    <property type="entry name" value="Pentatricopeptide repeat-containing protein"/>
    <property type="match status" value="1"/>
</dbReference>
<dbReference type="GO" id="GO:0003723">
    <property type="term" value="F:RNA binding"/>
    <property type="evidence" value="ECO:0007669"/>
    <property type="project" value="InterPro"/>
</dbReference>
<reference evidence="4" key="2">
    <citation type="journal article" date="2024" name="Plant">
        <title>Genomic evolution and insights into agronomic trait innovations of Sesamum species.</title>
        <authorList>
            <person name="Miao H."/>
            <person name="Wang L."/>
            <person name="Qu L."/>
            <person name="Liu H."/>
            <person name="Sun Y."/>
            <person name="Le M."/>
            <person name="Wang Q."/>
            <person name="Wei S."/>
            <person name="Zheng Y."/>
            <person name="Lin W."/>
            <person name="Duan Y."/>
            <person name="Cao H."/>
            <person name="Xiong S."/>
            <person name="Wang X."/>
            <person name="Wei L."/>
            <person name="Li C."/>
            <person name="Ma Q."/>
            <person name="Ju M."/>
            <person name="Zhao R."/>
            <person name="Li G."/>
            <person name="Mu C."/>
            <person name="Tian Q."/>
            <person name="Mei H."/>
            <person name="Zhang T."/>
            <person name="Gao T."/>
            <person name="Zhang H."/>
        </authorList>
    </citation>
    <scope>NUCLEOTIDE SEQUENCE</scope>
    <source>
        <strain evidence="4">KEN1</strain>
    </source>
</reference>
<keyword evidence="1" id="KW-0677">Repeat</keyword>
<feature type="repeat" description="PPR" evidence="2">
    <location>
        <begin position="397"/>
        <end position="431"/>
    </location>
</feature>
<comment type="caution">
    <text evidence="4">The sequence shown here is derived from an EMBL/GenBank/DDBJ whole genome shotgun (WGS) entry which is preliminary data.</text>
</comment>
<dbReference type="Gene3D" id="3.40.50.450">
    <property type="match status" value="1"/>
</dbReference>
<dbReference type="InterPro" id="IPR002885">
    <property type="entry name" value="PPR_rpt"/>
</dbReference>
<dbReference type="EMBL" id="JACGWN010000007">
    <property type="protein sequence ID" value="KAL0443891.1"/>
    <property type="molecule type" value="Genomic_DNA"/>
</dbReference>
<name>A0AAW2WVC2_9LAMI</name>
<proteinExistence type="predicted"/>
<dbReference type="SUPFAM" id="SSF102405">
    <property type="entry name" value="MCP/YpsA-like"/>
    <property type="match status" value="1"/>
</dbReference>
<feature type="repeat" description="PPR" evidence="2">
    <location>
        <begin position="366"/>
        <end position="396"/>
    </location>
</feature>